<evidence type="ECO:0000313" key="1">
    <source>
        <dbReference type="EMBL" id="TFE46587.1"/>
    </source>
</evidence>
<organism evidence="1 2">
    <name type="scientific">Paraburkholderia dipogonis</name>
    <dbReference type="NCBI Taxonomy" id="1211383"/>
    <lineage>
        <taxon>Bacteria</taxon>
        <taxon>Pseudomonadati</taxon>
        <taxon>Pseudomonadota</taxon>
        <taxon>Betaproteobacteria</taxon>
        <taxon>Burkholderiales</taxon>
        <taxon>Burkholderiaceae</taxon>
        <taxon>Paraburkholderia</taxon>
    </lineage>
</organism>
<dbReference type="AlphaFoldDB" id="A0A4Y8N9W8"/>
<dbReference type="SUPFAM" id="SSF51126">
    <property type="entry name" value="Pectin lyase-like"/>
    <property type="match status" value="1"/>
</dbReference>
<reference evidence="1 2" key="1">
    <citation type="submission" date="2019-03" db="EMBL/GenBank/DDBJ databases">
        <title>Complete Genome Sequence of Paraburkholderia dipogonis ICMP 19430T, a Nitrogen-fixing Symbiont of the South African Invasive Legume Dipogon lignosus in New Zealand.</title>
        <authorList>
            <person name="De Meyer S.E."/>
        </authorList>
    </citation>
    <scope>NUCLEOTIDE SEQUENCE [LARGE SCALE GENOMIC DNA]</scope>
    <source>
        <strain evidence="1 2">ICMP 19430</strain>
    </source>
</reference>
<dbReference type="InterPro" id="IPR011050">
    <property type="entry name" value="Pectin_lyase_fold/virulence"/>
</dbReference>
<accession>A0A4Y8N9W8</accession>
<sequence length="98" mass="10708">MRKTTGVVMVGCRNMSFEESTFEGTDRGIDMVDCEKVTVSSSAFIDVTAPVRALRVDGFTARDNQHLEQRQAATSSAGRLSRAAGLVQEFVHSLKKRG</sequence>
<dbReference type="Proteomes" id="UP000297385">
    <property type="component" value="Unassembled WGS sequence"/>
</dbReference>
<proteinExistence type="predicted"/>
<comment type="caution">
    <text evidence="1">The sequence shown here is derived from an EMBL/GenBank/DDBJ whole genome shotgun (WGS) entry which is preliminary data.</text>
</comment>
<name>A0A4Y8N9W8_9BURK</name>
<gene>
    <name evidence="1" type="ORF">E2553_17005</name>
</gene>
<protein>
    <recommendedName>
        <fullName evidence="3">Right-handed parallel beta-helix repeat-containing protein</fullName>
    </recommendedName>
</protein>
<dbReference type="RefSeq" id="WP_134458028.1">
    <property type="nucleotide sequence ID" value="NZ_JBHSSZ010000001.1"/>
</dbReference>
<dbReference type="EMBL" id="SNVI01000001">
    <property type="protein sequence ID" value="TFE46587.1"/>
    <property type="molecule type" value="Genomic_DNA"/>
</dbReference>
<dbReference type="GeneID" id="97308148"/>
<evidence type="ECO:0008006" key="3">
    <source>
        <dbReference type="Google" id="ProtNLM"/>
    </source>
</evidence>
<evidence type="ECO:0000313" key="2">
    <source>
        <dbReference type="Proteomes" id="UP000297385"/>
    </source>
</evidence>